<feature type="region of interest" description="Disordered" evidence="1">
    <location>
        <begin position="1"/>
        <end position="24"/>
    </location>
</feature>
<accession>A0A9Q8VCU0</accession>
<name>A0A9Q8VCU0_9HYPO</name>
<dbReference type="KEGG" id="ptkz:JDV02_007036"/>
<protein>
    <submittedName>
        <fullName evidence="2">Uncharacterized protein</fullName>
    </submittedName>
</protein>
<organism evidence="2 3">
    <name type="scientific">Purpureocillium takamizusanense</name>
    <dbReference type="NCBI Taxonomy" id="2060973"/>
    <lineage>
        <taxon>Eukaryota</taxon>
        <taxon>Fungi</taxon>
        <taxon>Dikarya</taxon>
        <taxon>Ascomycota</taxon>
        <taxon>Pezizomycotina</taxon>
        <taxon>Sordariomycetes</taxon>
        <taxon>Hypocreomycetidae</taxon>
        <taxon>Hypocreales</taxon>
        <taxon>Ophiocordycipitaceae</taxon>
        <taxon>Purpureocillium</taxon>
    </lineage>
</organism>
<dbReference type="GeneID" id="72068985"/>
<evidence type="ECO:0000313" key="2">
    <source>
        <dbReference type="EMBL" id="UNI21003.1"/>
    </source>
</evidence>
<feature type="compositionally biased region" description="Basic residues" evidence="1">
    <location>
        <begin position="83"/>
        <end position="94"/>
    </location>
</feature>
<feature type="region of interest" description="Disordered" evidence="1">
    <location>
        <begin position="67"/>
        <end position="105"/>
    </location>
</feature>
<dbReference type="AlphaFoldDB" id="A0A9Q8VCU0"/>
<reference evidence="2" key="1">
    <citation type="submission" date="2021-11" db="EMBL/GenBank/DDBJ databases">
        <title>Purpureocillium_takamizusanense_genome.</title>
        <authorList>
            <person name="Nguyen N.-H."/>
        </authorList>
    </citation>
    <scope>NUCLEOTIDE SEQUENCE</scope>
    <source>
        <strain evidence="2">PT3</strain>
    </source>
</reference>
<dbReference type="EMBL" id="CP086359">
    <property type="protein sequence ID" value="UNI21003.1"/>
    <property type="molecule type" value="Genomic_DNA"/>
</dbReference>
<evidence type="ECO:0000256" key="1">
    <source>
        <dbReference type="SAM" id="MobiDB-lite"/>
    </source>
</evidence>
<evidence type="ECO:0000313" key="3">
    <source>
        <dbReference type="Proteomes" id="UP000829364"/>
    </source>
</evidence>
<gene>
    <name evidence="2" type="ORF">JDV02_007036</name>
</gene>
<keyword evidence="3" id="KW-1185">Reference proteome</keyword>
<dbReference type="RefSeq" id="XP_047844484.1">
    <property type="nucleotide sequence ID" value="XM_047988488.1"/>
</dbReference>
<feature type="compositionally biased region" description="Polar residues" evidence="1">
    <location>
        <begin position="10"/>
        <end position="24"/>
    </location>
</feature>
<dbReference type="Proteomes" id="UP000829364">
    <property type="component" value="Chromosome 6"/>
</dbReference>
<sequence>MRGRQPPTRLPSSTTNHLAGHATTSSTKYHVVQVFPLSRGDVDVDPVTYLLRDRRPTPTEVTLQTPSFARRRAPGGTPFGHLARARPLRRRHRAATTTLDRPRRT</sequence>
<proteinExistence type="predicted"/>